<dbReference type="Proteomes" id="UP001560267">
    <property type="component" value="Unassembled WGS sequence"/>
</dbReference>
<protein>
    <submittedName>
        <fullName evidence="2">Uncharacterized protein</fullName>
    </submittedName>
</protein>
<accession>A0ABV3XYK6</accession>
<dbReference type="RefSeq" id="WP_298403604.1">
    <property type="nucleotide sequence ID" value="NZ_JBFSHR010000002.1"/>
</dbReference>
<keyword evidence="1" id="KW-0472">Membrane</keyword>
<sequence>MHLSALRTWPEFLVVIVVVLIGVRLVFKLAITILLLIMVIAAGLWALGALAIH</sequence>
<comment type="caution">
    <text evidence="2">The sequence shown here is derived from an EMBL/GenBank/DDBJ whole genome shotgun (WGS) entry which is preliminary data.</text>
</comment>
<reference evidence="2 3" key="1">
    <citation type="submission" date="2024-07" db="EMBL/GenBank/DDBJ databases">
        <title>Draft Genome Sequence of Ferrimicrobium acidiphilum Strain YE2023, Isolated from a Pulp of Bioleach Reactor.</title>
        <authorList>
            <person name="Elkina Y.A."/>
            <person name="Bulaeva A.G."/>
            <person name="Beletsky A.V."/>
            <person name="Mardanov A.V."/>
        </authorList>
    </citation>
    <scope>NUCLEOTIDE SEQUENCE [LARGE SCALE GENOMIC DNA]</scope>
    <source>
        <strain evidence="2 3">YE2023</strain>
    </source>
</reference>
<proteinExistence type="predicted"/>
<organism evidence="2 3">
    <name type="scientific">Ferrimicrobium acidiphilum</name>
    <dbReference type="NCBI Taxonomy" id="121039"/>
    <lineage>
        <taxon>Bacteria</taxon>
        <taxon>Bacillati</taxon>
        <taxon>Actinomycetota</taxon>
        <taxon>Acidimicrobiia</taxon>
        <taxon>Acidimicrobiales</taxon>
        <taxon>Acidimicrobiaceae</taxon>
        <taxon>Ferrimicrobium</taxon>
    </lineage>
</organism>
<dbReference type="EMBL" id="JBFSHR010000002">
    <property type="protein sequence ID" value="MEX6428387.1"/>
    <property type="molecule type" value="Genomic_DNA"/>
</dbReference>
<keyword evidence="1" id="KW-1133">Transmembrane helix</keyword>
<keyword evidence="1" id="KW-0812">Transmembrane</keyword>
<keyword evidence="3" id="KW-1185">Reference proteome</keyword>
<gene>
    <name evidence="2" type="ORF">AB6A68_00820</name>
</gene>
<evidence type="ECO:0000256" key="1">
    <source>
        <dbReference type="SAM" id="Phobius"/>
    </source>
</evidence>
<evidence type="ECO:0000313" key="3">
    <source>
        <dbReference type="Proteomes" id="UP001560267"/>
    </source>
</evidence>
<feature type="transmembrane region" description="Helical" evidence="1">
    <location>
        <begin position="33"/>
        <end position="52"/>
    </location>
</feature>
<feature type="transmembrane region" description="Helical" evidence="1">
    <location>
        <begin position="12"/>
        <end position="27"/>
    </location>
</feature>
<evidence type="ECO:0000313" key="2">
    <source>
        <dbReference type="EMBL" id="MEX6428387.1"/>
    </source>
</evidence>
<name>A0ABV3XYK6_9ACTN</name>